<feature type="transmembrane region" description="Helical" evidence="6">
    <location>
        <begin position="101"/>
        <end position="122"/>
    </location>
</feature>
<dbReference type="OrthoDB" id="265317at2"/>
<evidence type="ECO:0000256" key="3">
    <source>
        <dbReference type="ARBA" id="ARBA00022989"/>
    </source>
</evidence>
<evidence type="ECO:0000256" key="5">
    <source>
        <dbReference type="SAM" id="MobiDB-lite"/>
    </source>
</evidence>
<dbReference type="EMBL" id="CP042914">
    <property type="protein sequence ID" value="QEG42157.1"/>
    <property type="molecule type" value="Genomic_DNA"/>
</dbReference>
<gene>
    <name evidence="7" type="ORF">UC8_41910</name>
</gene>
<keyword evidence="2 6" id="KW-0812">Transmembrane</keyword>
<protein>
    <submittedName>
        <fullName evidence="7">Colicin V production protein</fullName>
    </submittedName>
</protein>
<dbReference type="Proteomes" id="UP000325286">
    <property type="component" value="Chromosome"/>
</dbReference>
<dbReference type="GO" id="GO:0009403">
    <property type="term" value="P:toxin biosynthetic process"/>
    <property type="evidence" value="ECO:0007669"/>
    <property type="project" value="InterPro"/>
</dbReference>
<dbReference type="RefSeq" id="WP_068136603.1">
    <property type="nucleotide sequence ID" value="NZ_CP042914.1"/>
</dbReference>
<organism evidence="7 8">
    <name type="scientific">Roseimaritima ulvae</name>
    <dbReference type="NCBI Taxonomy" id="980254"/>
    <lineage>
        <taxon>Bacteria</taxon>
        <taxon>Pseudomonadati</taxon>
        <taxon>Planctomycetota</taxon>
        <taxon>Planctomycetia</taxon>
        <taxon>Pirellulales</taxon>
        <taxon>Pirellulaceae</taxon>
        <taxon>Roseimaritima</taxon>
    </lineage>
</organism>
<proteinExistence type="predicted"/>
<keyword evidence="3 6" id="KW-1133">Transmembrane helix</keyword>
<feature type="transmembrane region" description="Helical" evidence="6">
    <location>
        <begin position="39"/>
        <end position="56"/>
    </location>
</feature>
<dbReference type="GO" id="GO:0016020">
    <property type="term" value="C:membrane"/>
    <property type="evidence" value="ECO:0007669"/>
    <property type="project" value="UniProtKB-SubCell"/>
</dbReference>
<evidence type="ECO:0000313" key="8">
    <source>
        <dbReference type="Proteomes" id="UP000325286"/>
    </source>
</evidence>
<evidence type="ECO:0000256" key="2">
    <source>
        <dbReference type="ARBA" id="ARBA00022692"/>
    </source>
</evidence>
<sequence length="332" mass="36240">MFRKHEYYGENPAAEFPISIVATGLFAPPILYFAYQQDYVLAAALAAVAVSAVSGFKLGLLRIFGSLVGISAAIALAPGWGRSQAHHFSEWFGTTGLTNRFLAIGTIGLLIALAITCVFVLLSRRIFEQRPRLDATNRWTGLLAGAGQGAVAMLLLLGGILTIEPLQREQREQQTQLLQQTQRGRAAAGDSQAEELPASMIHNLVTQTAERTQSSVVGPLVTQYNPFERIPQLNQISKLQRTAQVLHDPAEVEGLLRHPEVVRLQQQPSMQAAIASVRQDSEIQEILQSGEPINGHKAMRLLSNPAVMELVDQPEFVKTVSQILEPPAAQLK</sequence>
<dbReference type="KEGG" id="rul:UC8_41910"/>
<dbReference type="AlphaFoldDB" id="A0A5B9QSR1"/>
<feature type="transmembrane region" description="Helical" evidence="6">
    <location>
        <begin position="12"/>
        <end position="33"/>
    </location>
</feature>
<feature type="transmembrane region" description="Helical" evidence="6">
    <location>
        <begin position="142"/>
        <end position="163"/>
    </location>
</feature>
<keyword evidence="4 6" id="KW-0472">Membrane</keyword>
<dbReference type="InterPro" id="IPR003825">
    <property type="entry name" value="Colicin-V_CvpA"/>
</dbReference>
<name>A0A5B9QSR1_9BACT</name>
<evidence type="ECO:0000256" key="4">
    <source>
        <dbReference type="ARBA" id="ARBA00023136"/>
    </source>
</evidence>
<accession>A0A5B9QSR1</accession>
<feature type="transmembrane region" description="Helical" evidence="6">
    <location>
        <begin position="63"/>
        <end position="81"/>
    </location>
</feature>
<feature type="region of interest" description="Disordered" evidence="5">
    <location>
        <begin position="172"/>
        <end position="193"/>
    </location>
</feature>
<comment type="subcellular location">
    <subcellularLocation>
        <location evidence="1">Membrane</location>
        <topology evidence="1">Multi-pass membrane protein</topology>
    </subcellularLocation>
</comment>
<dbReference type="Pfam" id="PF02674">
    <property type="entry name" value="Colicin_V"/>
    <property type="match status" value="1"/>
</dbReference>
<feature type="compositionally biased region" description="Low complexity" evidence="5">
    <location>
        <begin position="173"/>
        <end position="183"/>
    </location>
</feature>
<reference evidence="7 8" key="1">
    <citation type="submission" date="2019-08" db="EMBL/GenBank/DDBJ databases">
        <title>Deep-cultivation of Planctomycetes and their phenomic and genomic characterization uncovers novel biology.</title>
        <authorList>
            <person name="Wiegand S."/>
            <person name="Jogler M."/>
            <person name="Boedeker C."/>
            <person name="Pinto D."/>
            <person name="Vollmers J."/>
            <person name="Rivas-Marin E."/>
            <person name="Kohn T."/>
            <person name="Peeters S.H."/>
            <person name="Heuer A."/>
            <person name="Rast P."/>
            <person name="Oberbeckmann S."/>
            <person name="Bunk B."/>
            <person name="Jeske O."/>
            <person name="Meyerdierks A."/>
            <person name="Storesund J.E."/>
            <person name="Kallscheuer N."/>
            <person name="Luecker S."/>
            <person name="Lage O.M."/>
            <person name="Pohl T."/>
            <person name="Merkel B.J."/>
            <person name="Hornburger P."/>
            <person name="Mueller R.-W."/>
            <person name="Bruemmer F."/>
            <person name="Labrenz M."/>
            <person name="Spormann A.M."/>
            <person name="Op den Camp H."/>
            <person name="Overmann J."/>
            <person name="Amann R."/>
            <person name="Jetten M.S.M."/>
            <person name="Mascher T."/>
            <person name="Medema M.H."/>
            <person name="Devos D.P."/>
            <person name="Kaster A.-K."/>
            <person name="Ovreas L."/>
            <person name="Rohde M."/>
            <person name="Galperin M.Y."/>
            <person name="Jogler C."/>
        </authorList>
    </citation>
    <scope>NUCLEOTIDE SEQUENCE [LARGE SCALE GENOMIC DNA]</scope>
    <source>
        <strain evidence="7 8">UC8</strain>
    </source>
</reference>
<evidence type="ECO:0000313" key="7">
    <source>
        <dbReference type="EMBL" id="QEG42157.1"/>
    </source>
</evidence>
<evidence type="ECO:0000256" key="1">
    <source>
        <dbReference type="ARBA" id="ARBA00004141"/>
    </source>
</evidence>
<keyword evidence="8" id="KW-1185">Reference proteome</keyword>
<evidence type="ECO:0000256" key="6">
    <source>
        <dbReference type="SAM" id="Phobius"/>
    </source>
</evidence>